<proteinExistence type="inferred from homology"/>
<comment type="function">
    <text evidence="11">Plays an important role in control of proteasome function. Inhibits the hydrolysis of protein and peptide substrates by the 20S proteasome. Also inhibits the activation of the proteasome by the proteasome regulatory proteins PA700 and PA28.</text>
</comment>
<evidence type="ECO:0000256" key="5">
    <source>
        <dbReference type="ARBA" id="ARBA00022481"/>
    </source>
</evidence>
<evidence type="ECO:0000256" key="10">
    <source>
        <dbReference type="ARBA" id="ARBA00022990"/>
    </source>
</evidence>
<reference evidence="16 17" key="1">
    <citation type="submission" date="2025-04" db="UniProtKB">
        <authorList>
            <consortium name="RefSeq"/>
        </authorList>
    </citation>
    <scope>IDENTIFICATION</scope>
</reference>
<evidence type="ECO:0000259" key="13">
    <source>
        <dbReference type="Pfam" id="PF08577"/>
    </source>
</evidence>
<dbReference type="GO" id="GO:0004866">
    <property type="term" value="F:endopeptidase inhibitor activity"/>
    <property type="evidence" value="ECO:0007669"/>
    <property type="project" value="InterPro"/>
</dbReference>
<keyword evidence="5" id="KW-0488">Methylation</keyword>
<evidence type="ECO:0000313" key="16">
    <source>
        <dbReference type="RefSeq" id="XP_033818586.1"/>
    </source>
</evidence>
<evidence type="ECO:0000256" key="11">
    <source>
        <dbReference type="ARBA" id="ARBA00024805"/>
    </source>
</evidence>
<dbReference type="GeneID" id="117368919"/>
<feature type="region of interest" description="Disordered" evidence="12">
    <location>
        <begin position="221"/>
        <end position="266"/>
    </location>
</feature>
<feature type="domain" description="PI31 proteasome regulator N-terminal" evidence="14">
    <location>
        <begin position="14"/>
        <end position="144"/>
    </location>
</feature>
<dbReference type="Pfam" id="PF11566">
    <property type="entry name" value="PI31_Prot_N"/>
    <property type="match status" value="1"/>
</dbReference>
<evidence type="ECO:0000256" key="2">
    <source>
        <dbReference type="ARBA" id="ARBA00004496"/>
    </source>
</evidence>
<evidence type="ECO:0000256" key="9">
    <source>
        <dbReference type="ARBA" id="ARBA00022942"/>
    </source>
</evidence>
<dbReference type="KEGG" id="gsh:117368919"/>
<dbReference type="RefSeq" id="XP_033818586.1">
    <property type="nucleotide sequence ID" value="XM_033962695.1"/>
</dbReference>
<feature type="domain" description="PI31 proteasome regulator C-terminal" evidence="13">
    <location>
        <begin position="172"/>
        <end position="243"/>
    </location>
</feature>
<evidence type="ECO:0000256" key="8">
    <source>
        <dbReference type="ARBA" id="ARBA00022824"/>
    </source>
</evidence>
<evidence type="ECO:0000256" key="3">
    <source>
        <dbReference type="ARBA" id="ARBA00006405"/>
    </source>
</evidence>
<dbReference type="Proteomes" id="UP000515159">
    <property type="component" value="Chromosome 11"/>
</dbReference>
<dbReference type="FunFam" id="3.40.1000.30:FF:000002">
    <property type="entry name" value="Proteasome inhibitor PI31 subunit"/>
    <property type="match status" value="1"/>
</dbReference>
<dbReference type="AlphaFoldDB" id="A0A6P8SJB1"/>
<accession>A0A6P8SJB1</accession>
<evidence type="ECO:0000256" key="12">
    <source>
        <dbReference type="SAM" id="MobiDB-lite"/>
    </source>
</evidence>
<dbReference type="Gene3D" id="3.40.1000.30">
    <property type="match status" value="1"/>
</dbReference>
<dbReference type="PANTHER" id="PTHR13266">
    <property type="entry name" value="PROTEASOME INHIBITOR"/>
    <property type="match status" value="1"/>
</dbReference>
<evidence type="ECO:0000259" key="14">
    <source>
        <dbReference type="Pfam" id="PF11566"/>
    </source>
</evidence>
<feature type="compositionally biased region" description="Basic and acidic residues" evidence="12">
    <location>
        <begin position="146"/>
        <end position="163"/>
    </location>
</feature>
<gene>
    <name evidence="16 17" type="primary">PSMF1</name>
</gene>
<dbReference type="Pfam" id="PF08577">
    <property type="entry name" value="PI31_Prot_C"/>
    <property type="match status" value="1"/>
</dbReference>
<dbReference type="InterPro" id="IPR021625">
    <property type="entry name" value="PI31_Prot_N"/>
</dbReference>
<dbReference type="GO" id="GO:0000502">
    <property type="term" value="C:proteasome complex"/>
    <property type="evidence" value="ECO:0007669"/>
    <property type="project" value="UniProtKB-KW"/>
</dbReference>
<dbReference type="InterPro" id="IPR013886">
    <property type="entry name" value="PI31_Prot_C"/>
</dbReference>
<keyword evidence="8" id="KW-0256">Endoplasmic reticulum</keyword>
<keyword evidence="7" id="KW-0597">Phosphoprotein</keyword>
<evidence type="ECO:0000256" key="6">
    <source>
        <dbReference type="ARBA" id="ARBA00022490"/>
    </source>
</evidence>
<dbReference type="OrthoDB" id="68090at2759"/>
<dbReference type="GO" id="GO:0043161">
    <property type="term" value="P:proteasome-mediated ubiquitin-dependent protein catabolic process"/>
    <property type="evidence" value="ECO:0007669"/>
    <property type="project" value="InterPro"/>
</dbReference>
<dbReference type="GO" id="GO:0005783">
    <property type="term" value="C:endoplasmic reticulum"/>
    <property type="evidence" value="ECO:0007669"/>
    <property type="project" value="UniProtKB-SubCell"/>
</dbReference>
<dbReference type="GO" id="GO:0070628">
    <property type="term" value="F:proteasome binding"/>
    <property type="evidence" value="ECO:0007669"/>
    <property type="project" value="InterPro"/>
</dbReference>
<feature type="compositionally biased region" description="Low complexity" evidence="12">
    <location>
        <begin position="187"/>
        <end position="196"/>
    </location>
</feature>
<keyword evidence="9" id="KW-0647">Proteasome</keyword>
<protein>
    <recommendedName>
        <fullName evidence="4">Proteasome inhibitor PI31 subunit</fullName>
    </recommendedName>
</protein>
<comment type="similarity">
    <text evidence="3">Belongs to the proteasome inhibitor PI31 family.</text>
</comment>
<evidence type="ECO:0000313" key="15">
    <source>
        <dbReference type="Proteomes" id="UP000515159"/>
    </source>
</evidence>
<comment type="subcellular location">
    <subcellularLocation>
        <location evidence="2">Cytoplasm</location>
    </subcellularLocation>
    <subcellularLocation>
        <location evidence="1">Endoplasmic reticulum</location>
    </subcellularLocation>
</comment>
<evidence type="ECO:0000256" key="4">
    <source>
        <dbReference type="ARBA" id="ARBA00015575"/>
    </source>
</evidence>
<dbReference type="RefSeq" id="XP_033818587.1">
    <property type="nucleotide sequence ID" value="XM_033962696.1"/>
</dbReference>
<sequence length="266" mass="28897">MAAGLELLYMSVAQNLSAAQDALLCFIHWEMVVHGYRCLGTGDQPGENERKSEMLPSGWNSNKELYSLRYKSQDGISHILLKAIMVENTMILNAMDPKLEQVVDVTLKVADYVNSDCLDSFEKVYKNSAELSSLLLSRIISAFTGPKEKPRAMRDSPQSHDPFRSPPHHPHTNPQPNWPDPLGPFAAGGADLDPLGGRSGGGMIVDPLRSGFPRAGFDSSSGILSHLPPGAVPPGARFDPFGPMSSSRPGPDPDHLSPPGYDDMFM</sequence>
<evidence type="ECO:0000313" key="17">
    <source>
        <dbReference type="RefSeq" id="XP_033818587.1"/>
    </source>
</evidence>
<dbReference type="CTD" id="9491"/>
<feature type="region of interest" description="Disordered" evidence="12">
    <location>
        <begin position="146"/>
        <end position="202"/>
    </location>
</feature>
<keyword evidence="6" id="KW-0963">Cytoplasm</keyword>
<organism evidence="15 17">
    <name type="scientific">Geotrypetes seraphini</name>
    <name type="common">Gaboon caecilian</name>
    <name type="synonym">Caecilia seraphini</name>
    <dbReference type="NCBI Taxonomy" id="260995"/>
    <lineage>
        <taxon>Eukaryota</taxon>
        <taxon>Metazoa</taxon>
        <taxon>Chordata</taxon>
        <taxon>Craniata</taxon>
        <taxon>Vertebrata</taxon>
        <taxon>Euteleostomi</taxon>
        <taxon>Amphibia</taxon>
        <taxon>Gymnophiona</taxon>
        <taxon>Geotrypetes</taxon>
    </lineage>
</organism>
<dbReference type="PANTHER" id="PTHR13266:SF1">
    <property type="entry name" value="PROTEASOME INHIBITOR PI31 SUBUNIT"/>
    <property type="match status" value="1"/>
</dbReference>
<evidence type="ECO:0000256" key="1">
    <source>
        <dbReference type="ARBA" id="ARBA00004240"/>
    </source>
</evidence>
<keyword evidence="15" id="KW-1185">Reference proteome</keyword>
<name>A0A6P8SJB1_GEOSA</name>
<keyword evidence="10" id="KW-0007">Acetylation</keyword>
<dbReference type="InterPro" id="IPR045128">
    <property type="entry name" value="PI31-like"/>
</dbReference>
<evidence type="ECO:0000256" key="7">
    <source>
        <dbReference type="ARBA" id="ARBA00022553"/>
    </source>
</evidence>